<dbReference type="PANTHER" id="PTHR42852:SF13">
    <property type="entry name" value="PROTEIN DIPZ"/>
    <property type="match status" value="1"/>
</dbReference>
<dbReference type="OrthoDB" id="291637at2"/>
<dbReference type="AlphaFoldDB" id="A0A518FV49"/>
<dbReference type="SUPFAM" id="SSF52833">
    <property type="entry name" value="Thioredoxin-like"/>
    <property type="match status" value="1"/>
</dbReference>
<dbReference type="Proteomes" id="UP000320839">
    <property type="component" value="Chromosome"/>
</dbReference>
<dbReference type="GO" id="GO:0016491">
    <property type="term" value="F:oxidoreductase activity"/>
    <property type="evidence" value="ECO:0007669"/>
    <property type="project" value="InterPro"/>
</dbReference>
<dbReference type="Gene3D" id="3.40.30.10">
    <property type="entry name" value="Glutaredoxin"/>
    <property type="match status" value="1"/>
</dbReference>
<accession>A0A518FV49</accession>
<protein>
    <submittedName>
        <fullName evidence="2">Thiol-disulfide oxidoreductase ResA</fullName>
    </submittedName>
</protein>
<dbReference type="InterPro" id="IPR013740">
    <property type="entry name" value="Redoxin"/>
</dbReference>
<dbReference type="EMBL" id="CP036317">
    <property type="protein sequence ID" value="QDV20222.1"/>
    <property type="molecule type" value="Genomic_DNA"/>
</dbReference>
<feature type="domain" description="Thioredoxin" evidence="1">
    <location>
        <begin position="887"/>
        <end position="1037"/>
    </location>
</feature>
<reference evidence="2 3" key="1">
    <citation type="submission" date="2019-02" db="EMBL/GenBank/DDBJ databases">
        <title>Deep-cultivation of Planctomycetes and their phenomic and genomic characterization uncovers novel biology.</title>
        <authorList>
            <person name="Wiegand S."/>
            <person name="Jogler M."/>
            <person name="Boedeker C."/>
            <person name="Pinto D."/>
            <person name="Vollmers J."/>
            <person name="Rivas-Marin E."/>
            <person name="Kohn T."/>
            <person name="Peeters S.H."/>
            <person name="Heuer A."/>
            <person name="Rast P."/>
            <person name="Oberbeckmann S."/>
            <person name="Bunk B."/>
            <person name="Jeske O."/>
            <person name="Meyerdierks A."/>
            <person name="Storesund J.E."/>
            <person name="Kallscheuer N."/>
            <person name="Luecker S."/>
            <person name="Lage O.M."/>
            <person name="Pohl T."/>
            <person name="Merkel B.J."/>
            <person name="Hornburger P."/>
            <person name="Mueller R.-W."/>
            <person name="Bruemmer F."/>
            <person name="Labrenz M."/>
            <person name="Spormann A.M."/>
            <person name="Op den Camp H."/>
            <person name="Overmann J."/>
            <person name="Amann R."/>
            <person name="Jetten M.S.M."/>
            <person name="Mascher T."/>
            <person name="Medema M.H."/>
            <person name="Devos D.P."/>
            <person name="Kaster A.-K."/>
            <person name="Ovreas L."/>
            <person name="Rohde M."/>
            <person name="Galperin M.Y."/>
            <person name="Jogler C."/>
        </authorList>
    </citation>
    <scope>NUCLEOTIDE SEQUENCE [LARGE SCALE GENOMIC DNA]</scope>
    <source>
        <strain evidence="2 3">Pan153</strain>
    </source>
</reference>
<evidence type="ECO:0000313" key="2">
    <source>
        <dbReference type="EMBL" id="QDV20222.1"/>
    </source>
</evidence>
<dbReference type="InterPro" id="IPR050553">
    <property type="entry name" value="Thioredoxin_ResA/DsbE_sf"/>
</dbReference>
<proteinExistence type="predicted"/>
<dbReference type="InterPro" id="IPR013766">
    <property type="entry name" value="Thioredoxin_domain"/>
</dbReference>
<evidence type="ECO:0000259" key="1">
    <source>
        <dbReference type="PROSITE" id="PS51352"/>
    </source>
</evidence>
<name>A0A518FV49_9PLAN</name>
<dbReference type="InterPro" id="IPR036249">
    <property type="entry name" value="Thioredoxin-like_sf"/>
</dbReference>
<dbReference type="CDD" id="cd02966">
    <property type="entry name" value="TlpA_like_family"/>
    <property type="match status" value="1"/>
</dbReference>
<dbReference type="Pfam" id="PF08534">
    <property type="entry name" value="Redoxin"/>
    <property type="match status" value="1"/>
</dbReference>
<dbReference type="RefSeq" id="WP_145458262.1">
    <property type="nucleotide sequence ID" value="NZ_CP036317.1"/>
</dbReference>
<organism evidence="2 3">
    <name type="scientific">Gimesia panareensis</name>
    <dbReference type="NCBI Taxonomy" id="2527978"/>
    <lineage>
        <taxon>Bacteria</taxon>
        <taxon>Pseudomonadati</taxon>
        <taxon>Planctomycetota</taxon>
        <taxon>Planctomycetia</taxon>
        <taxon>Planctomycetales</taxon>
        <taxon>Planctomycetaceae</taxon>
        <taxon>Gimesia</taxon>
    </lineage>
</organism>
<gene>
    <name evidence="2" type="primary">resA_12</name>
    <name evidence="2" type="ORF">Pan153_48950</name>
</gene>
<sequence>MSQFRVTSKESLLTSSRQLLWISTGLVLSLYYSSLTAAEPQSVRGNTPLQLALKPEQVSKDKSKQQPPPQRPPKVEILQTIAEGAVHDVELHRVTVTGTAQTVEGKPLKNAEIYLTSENWGYSRNFNPLRGKTRTDATGYFELKDIQLLVTRERPNPIPKQAEARFAVFGTCAGYGFTWHASCQYRPAVRPQGTELSDKNTQETARAFYLNEPIQVDLTFDRPAKLQGLIMDKQGRPLPHTKVQLGLIDSLRNPKSSGTWSCQFLGNENQPVKTPVTFSAIRRLPAELRETYTNADGYYEFTQLRRDTSYLTNIDPGPAFDPWQIRIATAEKVMDQNRREIPVGYEGLLSHEFVAPRLVNVQITHEKTGQPVSDVLVTAHPARQQRRGGIQSRSDSQGNARLQLLPGEYKLIAEPAPNQPFCFQSGQLAVSEQTDEVVHPLKLKPAAIVILKAVNAETGKPIPNVSFNYETDSSSRPLPVSTQTVFVDYPQTNAAGEIQVFVVPGKKRFVVAEPLTLAQAEASRGELLQLKGGEVTEVRFELTHPQFLPAHLVQTEFKTNPNHIFPAELQIKWHAQSELANQTPLRITTDRLLLSRKPIDTRALLKELRALPPDQVPDIDRLLMKFQSDQLVWSKLILTSERNHFREDHFYSPKPGRPQIVDFEGKPVPDSIQLYTGWDSLAYHIGNNQADAYQERRRWLHLGTVKDLCEWPYLQRIRRTASGKLNLEKPDVKISKSDKTTTYETASSTRTRRYVIDNQTGCVLESSYGADLENPDRIDLYFAPTTYPGGLILPRAHLSWNMYRGKLRMLTVYLVKNVEVFSQMPADAFAVSLPAGAMLVDYRSVSLAEARSGRRRPEQHIFSAPISDFAAYLQRHPLKIHQQDNQLQPGMPAPELKPAQWVTSEGKSGPPDLKGKVVLIEFWGTRCGPCLSKLPEVRTAARYYADKPFVLIGMHDSYINISDLQKFAQKENLKYQLAIDRPATEKGWFGETMRQYDIHGIPKAAVIDQQGNIAFVGYFKEALKTVDRLLKKETSSQ</sequence>
<dbReference type="PANTHER" id="PTHR42852">
    <property type="entry name" value="THIOL:DISULFIDE INTERCHANGE PROTEIN DSBE"/>
    <property type="match status" value="1"/>
</dbReference>
<evidence type="ECO:0000313" key="3">
    <source>
        <dbReference type="Proteomes" id="UP000320839"/>
    </source>
</evidence>
<dbReference type="PROSITE" id="PS51352">
    <property type="entry name" value="THIOREDOXIN_2"/>
    <property type="match status" value="1"/>
</dbReference>